<dbReference type="AlphaFoldDB" id="A0A1Z4LL74"/>
<keyword evidence="1" id="KW-0472">Membrane</keyword>
<accession>A0A1Z4LL74</accession>
<dbReference type="InterPro" id="IPR029087">
    <property type="entry name" value="Imm17"/>
</dbReference>
<sequence>MYNNFVCILFILVGLLSAAASYCNWDWYFNNYRARFLVKIIGRKGARIFYMALGLFLVGLGIVLLIGS</sequence>
<name>A0A1Z4LL74_9CYAN</name>
<keyword evidence="1" id="KW-1133">Transmembrane helix</keyword>
<reference evidence="2 3" key="1">
    <citation type="submission" date="2017-06" db="EMBL/GenBank/DDBJ databases">
        <title>Genome sequencing of cyanobaciteial culture collection at National Institute for Environmental Studies (NIES).</title>
        <authorList>
            <person name="Hirose Y."/>
            <person name="Shimura Y."/>
            <person name="Fujisawa T."/>
            <person name="Nakamura Y."/>
            <person name="Kawachi M."/>
        </authorList>
    </citation>
    <scope>NUCLEOTIDE SEQUENCE [LARGE SCALE GENOMIC DNA]</scope>
    <source>
        <strain evidence="2 3">NIES-267</strain>
    </source>
</reference>
<feature type="transmembrane region" description="Helical" evidence="1">
    <location>
        <begin position="45"/>
        <end position="66"/>
    </location>
</feature>
<keyword evidence="1" id="KW-0812">Transmembrane</keyword>
<evidence type="ECO:0000313" key="3">
    <source>
        <dbReference type="Proteomes" id="UP000218418"/>
    </source>
</evidence>
<evidence type="ECO:0008006" key="4">
    <source>
        <dbReference type="Google" id="ProtNLM"/>
    </source>
</evidence>
<dbReference type="EMBL" id="AP018227">
    <property type="protein sequence ID" value="BAY81991.1"/>
    <property type="molecule type" value="Genomic_DNA"/>
</dbReference>
<keyword evidence="3" id="KW-1185">Reference proteome</keyword>
<evidence type="ECO:0000256" key="1">
    <source>
        <dbReference type="SAM" id="Phobius"/>
    </source>
</evidence>
<evidence type="ECO:0000313" key="2">
    <source>
        <dbReference type="EMBL" id="BAY81991.1"/>
    </source>
</evidence>
<gene>
    <name evidence="2" type="ORF">NIES267_14690</name>
</gene>
<proteinExistence type="predicted"/>
<dbReference type="OrthoDB" id="583635at2"/>
<organism evidence="2 3">
    <name type="scientific">Calothrix parasitica NIES-267</name>
    <dbReference type="NCBI Taxonomy" id="1973488"/>
    <lineage>
        <taxon>Bacteria</taxon>
        <taxon>Bacillati</taxon>
        <taxon>Cyanobacteriota</taxon>
        <taxon>Cyanophyceae</taxon>
        <taxon>Nostocales</taxon>
        <taxon>Calotrichaceae</taxon>
        <taxon>Calothrix</taxon>
    </lineage>
</organism>
<dbReference type="Pfam" id="PF15562">
    <property type="entry name" value="Imm17"/>
    <property type="match status" value="1"/>
</dbReference>
<protein>
    <recommendedName>
        <fullName evidence="4">Immunity protein 17</fullName>
    </recommendedName>
</protein>
<dbReference type="Proteomes" id="UP000218418">
    <property type="component" value="Chromosome"/>
</dbReference>